<dbReference type="AlphaFoldDB" id="A0A562QWF8"/>
<dbReference type="OrthoDB" id="197187at2"/>
<name>A0A562QWF8_9BURK</name>
<gene>
    <name evidence="1" type="ORF">IP91_04908</name>
</gene>
<evidence type="ECO:0000313" key="2">
    <source>
        <dbReference type="Proteomes" id="UP000318431"/>
    </source>
</evidence>
<dbReference type="Pfam" id="PF05488">
    <property type="entry name" value="PAAR_motif"/>
    <property type="match status" value="1"/>
</dbReference>
<evidence type="ECO:0000313" key="1">
    <source>
        <dbReference type="EMBL" id="TWI60943.1"/>
    </source>
</evidence>
<dbReference type="RefSeq" id="WP_145653012.1">
    <property type="nucleotide sequence ID" value="NZ_VLLB01000013.1"/>
</dbReference>
<accession>A0A562QWF8</accession>
<keyword evidence="2" id="KW-1185">Reference proteome</keyword>
<proteinExistence type="predicted"/>
<protein>
    <submittedName>
        <fullName evidence="1">Putative Zn-binding protein involved in type VI secretion</fullName>
    </submittedName>
</protein>
<dbReference type="Proteomes" id="UP000318431">
    <property type="component" value="Unassembled WGS sequence"/>
</dbReference>
<sequence>MKHKGKGVIRLNDKTSHGGTVLSAASGTVVLGQPAALAGDMTFCPQCKGTYPIQADGSGNKHRGKEYVYDGASTACGAKLISSIK</sequence>
<reference evidence="1 2" key="1">
    <citation type="journal article" date="2015" name="Stand. Genomic Sci.">
        <title>Genomic Encyclopedia of Bacterial and Archaeal Type Strains, Phase III: the genomes of soil and plant-associated and newly described type strains.</title>
        <authorList>
            <person name="Whitman W.B."/>
            <person name="Woyke T."/>
            <person name="Klenk H.P."/>
            <person name="Zhou Y."/>
            <person name="Lilburn T.G."/>
            <person name="Beck B.J."/>
            <person name="De Vos P."/>
            <person name="Vandamme P."/>
            <person name="Eisen J.A."/>
            <person name="Garrity G."/>
            <person name="Hugenholtz P."/>
            <person name="Kyrpides N.C."/>
        </authorList>
    </citation>
    <scope>NUCLEOTIDE SEQUENCE [LARGE SCALE GENOMIC DNA]</scope>
    <source>
        <strain evidence="1 2">CGMCC 1.10822</strain>
    </source>
</reference>
<dbReference type="CDD" id="cd14744">
    <property type="entry name" value="PAAR_CT_2"/>
    <property type="match status" value="1"/>
</dbReference>
<dbReference type="EMBL" id="VLLB01000013">
    <property type="protein sequence ID" value="TWI60943.1"/>
    <property type="molecule type" value="Genomic_DNA"/>
</dbReference>
<comment type="caution">
    <text evidence="1">The sequence shown here is derived from an EMBL/GenBank/DDBJ whole genome shotgun (WGS) entry which is preliminary data.</text>
</comment>
<dbReference type="InterPro" id="IPR008727">
    <property type="entry name" value="PAAR_motif"/>
</dbReference>
<organism evidence="1 2">
    <name type="scientific">Pseudoduganella lurida</name>
    <dbReference type="NCBI Taxonomy" id="1036180"/>
    <lineage>
        <taxon>Bacteria</taxon>
        <taxon>Pseudomonadati</taxon>
        <taxon>Pseudomonadota</taxon>
        <taxon>Betaproteobacteria</taxon>
        <taxon>Burkholderiales</taxon>
        <taxon>Oxalobacteraceae</taxon>
        <taxon>Telluria group</taxon>
        <taxon>Pseudoduganella</taxon>
    </lineage>
</organism>